<keyword evidence="2" id="KW-1185">Reference proteome</keyword>
<gene>
    <name evidence="1" type="ORF">F4821DRAFT_241964</name>
</gene>
<evidence type="ECO:0000313" key="1">
    <source>
        <dbReference type="EMBL" id="KAI6084966.1"/>
    </source>
</evidence>
<comment type="caution">
    <text evidence="1">The sequence shown here is derived from an EMBL/GenBank/DDBJ whole genome shotgun (WGS) entry which is preliminary data.</text>
</comment>
<dbReference type="Proteomes" id="UP001497680">
    <property type="component" value="Unassembled WGS sequence"/>
</dbReference>
<evidence type="ECO:0000313" key="2">
    <source>
        <dbReference type="Proteomes" id="UP001497680"/>
    </source>
</evidence>
<reference evidence="1 2" key="1">
    <citation type="journal article" date="2022" name="New Phytol.">
        <title>Ecological generalism drives hyperdiversity of secondary metabolite gene clusters in xylarialean endophytes.</title>
        <authorList>
            <person name="Franco M.E.E."/>
            <person name="Wisecaver J.H."/>
            <person name="Arnold A.E."/>
            <person name="Ju Y.M."/>
            <person name="Slot J.C."/>
            <person name="Ahrendt S."/>
            <person name="Moore L.P."/>
            <person name="Eastman K.E."/>
            <person name="Scott K."/>
            <person name="Konkel Z."/>
            <person name="Mondo S.J."/>
            <person name="Kuo A."/>
            <person name="Hayes R.D."/>
            <person name="Haridas S."/>
            <person name="Andreopoulos B."/>
            <person name="Riley R."/>
            <person name="LaButti K."/>
            <person name="Pangilinan J."/>
            <person name="Lipzen A."/>
            <person name="Amirebrahimi M."/>
            <person name="Yan J."/>
            <person name="Adam C."/>
            <person name="Keymanesh K."/>
            <person name="Ng V."/>
            <person name="Louie K."/>
            <person name="Northen T."/>
            <person name="Drula E."/>
            <person name="Henrissat B."/>
            <person name="Hsieh H.M."/>
            <person name="Youens-Clark K."/>
            <person name="Lutzoni F."/>
            <person name="Miadlikowska J."/>
            <person name="Eastwood D.C."/>
            <person name="Hamelin R.C."/>
            <person name="Grigoriev I.V."/>
            <person name="U'Ren J.M."/>
        </authorList>
    </citation>
    <scope>NUCLEOTIDE SEQUENCE [LARGE SCALE GENOMIC DNA]</scope>
    <source>
        <strain evidence="1 2">ER1909</strain>
    </source>
</reference>
<proteinExistence type="predicted"/>
<dbReference type="EMBL" id="MU394331">
    <property type="protein sequence ID" value="KAI6084966.1"/>
    <property type="molecule type" value="Genomic_DNA"/>
</dbReference>
<accession>A0ACC0CXF6</accession>
<sequence>MAKVPQASSSTEGFFQSLPFFVPQYTAPSQLSDLMTPAAAQRLSDDPVLVRILHQYLPTHALQQVGPSIHRLSRRVLQPSVLRYAVEADTDIPTLHSLTTFGEVNKTDPLRTSPAWKALKAICVEEGTVSIAYDEAKTDFNRRTAQFGLVHVWTPAAAMSMCPMSMTDGAATLLSRHLADPDGDQPGRQAVFAEAYRRLVSQDPRQSWTSGQWMTERTGGSDVSGTETLARRLIQGEISEDERQGLDQDTLGQPLGPWRIDGFKWFSSATDSEVAVLLARTSQGISAFLVPMRRKVRGRTTPGVGDLDGQATELNGIRIQRLKDKLGTKGLPTAELEIKGARGWLIGQEGKGIKEISAILNITRIHAAAGSVAYWARGLAVCRAFSKVRKARGRLLYDHPPHVLWMAAETVKYWAATQLSFFGIALLGCNEQSWEAATKNTASETLISRDSTHRIALLRLLTPVIKAQVTVASANGLRECIECLGGVGYCENNEDGGIMNLAKLYRDTLANTIWEGTVSVMAEDVGRVIKDKRIAGGNIVETVFGSWVKTVLEHCRGSFKEECDVVEERLQDLVALTHNASAKEIEYEGRNLLSHLEAISSAVLLLHDASTDGEEVASHIASRYVWSHAVPHSRYRRKQSDRKIFLGTSFQPGSKL</sequence>
<organism evidence="1 2">
    <name type="scientific">Hypoxylon rubiginosum</name>
    <dbReference type="NCBI Taxonomy" id="110542"/>
    <lineage>
        <taxon>Eukaryota</taxon>
        <taxon>Fungi</taxon>
        <taxon>Dikarya</taxon>
        <taxon>Ascomycota</taxon>
        <taxon>Pezizomycotina</taxon>
        <taxon>Sordariomycetes</taxon>
        <taxon>Xylariomycetidae</taxon>
        <taxon>Xylariales</taxon>
        <taxon>Hypoxylaceae</taxon>
        <taxon>Hypoxylon</taxon>
    </lineage>
</organism>
<name>A0ACC0CXF6_9PEZI</name>
<protein>
    <submittedName>
        <fullName evidence="1">Uncharacterized protein</fullName>
    </submittedName>
</protein>